<evidence type="ECO:0000256" key="1">
    <source>
        <dbReference type="SAM" id="Phobius"/>
    </source>
</evidence>
<dbReference type="InParanoid" id="D8RV49"/>
<gene>
    <name evidence="3" type="ORF">SELMODRAFT_415134</name>
    <name evidence="2" type="ORF">SELMODRAFT_427621</name>
</gene>
<keyword evidence="4" id="KW-1185">Reference proteome</keyword>
<dbReference type="KEGG" id="smo:SELMODRAFT_427621"/>
<reference evidence="3 4" key="1">
    <citation type="journal article" date="2011" name="Science">
        <title>The Selaginella genome identifies genetic changes associated with the evolution of vascular plants.</title>
        <authorList>
            <person name="Banks J.A."/>
            <person name="Nishiyama T."/>
            <person name="Hasebe M."/>
            <person name="Bowman J.L."/>
            <person name="Gribskov M."/>
            <person name="dePamphilis C."/>
            <person name="Albert V.A."/>
            <person name="Aono N."/>
            <person name="Aoyama T."/>
            <person name="Ambrose B.A."/>
            <person name="Ashton N.W."/>
            <person name="Axtell M.J."/>
            <person name="Barker E."/>
            <person name="Barker M.S."/>
            <person name="Bennetzen J.L."/>
            <person name="Bonawitz N.D."/>
            <person name="Chapple C."/>
            <person name="Cheng C."/>
            <person name="Correa L.G."/>
            <person name="Dacre M."/>
            <person name="DeBarry J."/>
            <person name="Dreyer I."/>
            <person name="Elias M."/>
            <person name="Engstrom E.M."/>
            <person name="Estelle M."/>
            <person name="Feng L."/>
            <person name="Finet C."/>
            <person name="Floyd S.K."/>
            <person name="Frommer W.B."/>
            <person name="Fujita T."/>
            <person name="Gramzow L."/>
            <person name="Gutensohn M."/>
            <person name="Harholt J."/>
            <person name="Hattori M."/>
            <person name="Heyl A."/>
            <person name="Hirai T."/>
            <person name="Hiwatashi Y."/>
            <person name="Ishikawa M."/>
            <person name="Iwata M."/>
            <person name="Karol K.G."/>
            <person name="Koehler B."/>
            <person name="Kolukisaoglu U."/>
            <person name="Kubo M."/>
            <person name="Kurata T."/>
            <person name="Lalonde S."/>
            <person name="Li K."/>
            <person name="Li Y."/>
            <person name="Litt A."/>
            <person name="Lyons E."/>
            <person name="Manning G."/>
            <person name="Maruyama T."/>
            <person name="Michael T.P."/>
            <person name="Mikami K."/>
            <person name="Miyazaki S."/>
            <person name="Morinaga S."/>
            <person name="Murata T."/>
            <person name="Mueller-Roeber B."/>
            <person name="Nelson D.R."/>
            <person name="Obara M."/>
            <person name="Oguri Y."/>
            <person name="Olmstead R.G."/>
            <person name="Onodera N."/>
            <person name="Petersen B.L."/>
            <person name="Pils B."/>
            <person name="Prigge M."/>
            <person name="Rensing S.A."/>
            <person name="Riano-Pachon D.M."/>
            <person name="Roberts A.W."/>
            <person name="Sato Y."/>
            <person name="Scheller H.V."/>
            <person name="Schulz B."/>
            <person name="Schulz C."/>
            <person name="Shakirov E.V."/>
            <person name="Shibagaki N."/>
            <person name="Shinohara N."/>
            <person name="Shippen D.E."/>
            <person name="Soerensen I."/>
            <person name="Sotooka R."/>
            <person name="Sugimoto N."/>
            <person name="Sugita M."/>
            <person name="Sumikawa N."/>
            <person name="Tanurdzic M."/>
            <person name="Theissen G."/>
            <person name="Ulvskov P."/>
            <person name="Wakazuki S."/>
            <person name="Weng J.K."/>
            <person name="Willats W.W."/>
            <person name="Wipf D."/>
            <person name="Wolf P.G."/>
            <person name="Yang L."/>
            <person name="Zimmer A.D."/>
            <person name="Zhu Q."/>
            <person name="Mitros T."/>
            <person name="Hellsten U."/>
            <person name="Loque D."/>
            <person name="Otillar R."/>
            <person name="Salamov A."/>
            <person name="Schmutz J."/>
            <person name="Shapiro H."/>
            <person name="Lindquist E."/>
            <person name="Lucas S."/>
            <person name="Rokhsar D."/>
            <person name="Grigoriev I.V."/>
        </authorList>
    </citation>
    <scope>NUCLEOTIDE SEQUENCE [LARGE SCALE GENOMIC DNA]</scope>
</reference>
<protein>
    <submittedName>
        <fullName evidence="3">Uncharacterized protein</fullName>
    </submittedName>
</protein>
<dbReference type="Proteomes" id="UP000001514">
    <property type="component" value="Unassembled WGS sequence"/>
</dbReference>
<dbReference type="Gramene" id="EFJ09969">
    <property type="protein sequence ID" value="EFJ09969"/>
    <property type="gene ID" value="SELMODRAFT_427621"/>
</dbReference>
<proteinExistence type="predicted"/>
<evidence type="ECO:0000313" key="4">
    <source>
        <dbReference type="Proteomes" id="UP000001514"/>
    </source>
</evidence>
<dbReference type="EMBL" id="GL377657">
    <property type="protein sequence ID" value="EFJ09969.1"/>
    <property type="molecule type" value="Genomic_DNA"/>
</dbReference>
<dbReference type="HOGENOM" id="CLU_2113144_0_0_1"/>
<dbReference type="Gramene" id="EFJ23897">
    <property type="protein sequence ID" value="EFJ23897"/>
    <property type="gene ID" value="SELMODRAFT_415134"/>
</dbReference>
<name>D8RV49_SELML</name>
<evidence type="ECO:0000313" key="2">
    <source>
        <dbReference type="EMBL" id="EFJ09969.1"/>
    </source>
</evidence>
<evidence type="ECO:0000313" key="3">
    <source>
        <dbReference type="EMBL" id="EFJ23897.1"/>
    </source>
</evidence>
<dbReference type="KEGG" id="smo:SELMODRAFT_415134"/>
<keyword evidence="1" id="KW-0472">Membrane</keyword>
<dbReference type="EMBL" id="GL377591">
    <property type="protein sequence ID" value="EFJ23897.1"/>
    <property type="molecule type" value="Genomic_DNA"/>
</dbReference>
<organism evidence="4">
    <name type="scientific">Selaginella moellendorffii</name>
    <name type="common">Spikemoss</name>
    <dbReference type="NCBI Taxonomy" id="88036"/>
    <lineage>
        <taxon>Eukaryota</taxon>
        <taxon>Viridiplantae</taxon>
        <taxon>Streptophyta</taxon>
        <taxon>Embryophyta</taxon>
        <taxon>Tracheophyta</taxon>
        <taxon>Lycopodiopsida</taxon>
        <taxon>Selaginellales</taxon>
        <taxon>Selaginellaceae</taxon>
        <taxon>Selaginella</taxon>
    </lineage>
</organism>
<sequence length="118" mass="13359">MVSSEEFNGVMDKANDDADLAAFLAVAALIVEWKVFTLPINYVLAGGGSIGLWIWRSNLDMMKRLVMRLGCEIEFTNRTLAFCLKHEDKLILRESLQRLSRNQIVLGQLVDDLEENIS</sequence>
<keyword evidence="1" id="KW-0812">Transmembrane</keyword>
<dbReference type="AlphaFoldDB" id="D8RV49"/>
<accession>D8RV49</accession>
<feature type="transmembrane region" description="Helical" evidence="1">
    <location>
        <begin position="36"/>
        <end position="55"/>
    </location>
</feature>
<keyword evidence="1" id="KW-1133">Transmembrane helix</keyword>